<keyword evidence="2" id="KW-1185">Reference proteome</keyword>
<dbReference type="EMBL" id="GL377596">
    <property type="protein sequence ID" value="EFJ22298.1"/>
    <property type="molecule type" value="Genomic_DNA"/>
</dbReference>
<dbReference type="AlphaFoldDB" id="D8RZH0"/>
<evidence type="ECO:0000313" key="1">
    <source>
        <dbReference type="EMBL" id="EFJ22298.1"/>
    </source>
</evidence>
<dbReference type="STRING" id="88036.D8RZH0"/>
<dbReference type="KEGG" id="smo:SELMODRAFT_416500"/>
<name>D8RZH0_SELML</name>
<dbReference type="eggNOG" id="ENOG502SR88">
    <property type="taxonomic scope" value="Eukaryota"/>
</dbReference>
<dbReference type="Proteomes" id="UP000001514">
    <property type="component" value="Unassembled WGS sequence"/>
</dbReference>
<evidence type="ECO:0008006" key="3">
    <source>
        <dbReference type="Google" id="ProtNLM"/>
    </source>
</evidence>
<dbReference type="HOGENOM" id="CLU_496454_0_0_1"/>
<dbReference type="InterPro" id="IPR011009">
    <property type="entry name" value="Kinase-like_dom_sf"/>
</dbReference>
<sequence length="452" mass="50586">MAGEGNLRDFQASLLPKGKAELADKALKALLKGGIDEVDELRTFSCAELLVCGVPALLAKNVSKFFAQLHGDRSSYFESDAYRRLKNSTPSHLALDSAEFTLEHQMKKPPVFLNCRPDTAQGLPLPLISPVFANFLDSCQETEVRPQDSAFVDELCRESSKAYAHEQQRRLMLLKLLEKYLDDKFVLEKTKSGIAISCGGRLLAFVAVRNEQGCGGDPFIEACRSQAPVCVARAPLAGARVDTIIYGETYVVHVERLQHEVPEPPSSSMSAFARIQHLGVGKIFVKFCQRYSSEVHRDWFERGCAPESLGGGWLMVCMEYMENYIDLEKAREMFHSQWSEIQALAQRCLDKAQNSAFHGVHGDLRLPNLMVDPQLSRVVAVDFGWAGRDGIDRYPYYMNHADIAWPDGTLDGAVMRCEHDRALLSSQLALQKKRKLADTFNDLRCFSSPDLN</sequence>
<dbReference type="SUPFAM" id="SSF56112">
    <property type="entry name" value="Protein kinase-like (PK-like)"/>
    <property type="match status" value="1"/>
</dbReference>
<organism evidence="2">
    <name type="scientific">Selaginella moellendorffii</name>
    <name type="common">Spikemoss</name>
    <dbReference type="NCBI Taxonomy" id="88036"/>
    <lineage>
        <taxon>Eukaryota</taxon>
        <taxon>Viridiplantae</taxon>
        <taxon>Streptophyta</taxon>
        <taxon>Embryophyta</taxon>
        <taxon>Tracheophyta</taxon>
        <taxon>Lycopodiopsida</taxon>
        <taxon>Selaginellales</taxon>
        <taxon>Selaginellaceae</taxon>
        <taxon>Selaginella</taxon>
    </lineage>
</organism>
<reference evidence="1 2" key="1">
    <citation type="journal article" date="2011" name="Science">
        <title>The Selaginella genome identifies genetic changes associated with the evolution of vascular plants.</title>
        <authorList>
            <person name="Banks J.A."/>
            <person name="Nishiyama T."/>
            <person name="Hasebe M."/>
            <person name="Bowman J.L."/>
            <person name="Gribskov M."/>
            <person name="dePamphilis C."/>
            <person name="Albert V.A."/>
            <person name="Aono N."/>
            <person name="Aoyama T."/>
            <person name="Ambrose B.A."/>
            <person name="Ashton N.W."/>
            <person name="Axtell M.J."/>
            <person name="Barker E."/>
            <person name="Barker M.S."/>
            <person name="Bennetzen J.L."/>
            <person name="Bonawitz N.D."/>
            <person name="Chapple C."/>
            <person name="Cheng C."/>
            <person name="Correa L.G."/>
            <person name="Dacre M."/>
            <person name="DeBarry J."/>
            <person name="Dreyer I."/>
            <person name="Elias M."/>
            <person name="Engstrom E.M."/>
            <person name="Estelle M."/>
            <person name="Feng L."/>
            <person name="Finet C."/>
            <person name="Floyd S.K."/>
            <person name="Frommer W.B."/>
            <person name="Fujita T."/>
            <person name="Gramzow L."/>
            <person name="Gutensohn M."/>
            <person name="Harholt J."/>
            <person name="Hattori M."/>
            <person name="Heyl A."/>
            <person name="Hirai T."/>
            <person name="Hiwatashi Y."/>
            <person name="Ishikawa M."/>
            <person name="Iwata M."/>
            <person name="Karol K.G."/>
            <person name="Koehler B."/>
            <person name="Kolukisaoglu U."/>
            <person name="Kubo M."/>
            <person name="Kurata T."/>
            <person name="Lalonde S."/>
            <person name="Li K."/>
            <person name="Li Y."/>
            <person name="Litt A."/>
            <person name="Lyons E."/>
            <person name="Manning G."/>
            <person name="Maruyama T."/>
            <person name="Michael T.P."/>
            <person name="Mikami K."/>
            <person name="Miyazaki S."/>
            <person name="Morinaga S."/>
            <person name="Murata T."/>
            <person name="Mueller-Roeber B."/>
            <person name="Nelson D.R."/>
            <person name="Obara M."/>
            <person name="Oguri Y."/>
            <person name="Olmstead R.G."/>
            <person name="Onodera N."/>
            <person name="Petersen B.L."/>
            <person name="Pils B."/>
            <person name="Prigge M."/>
            <person name="Rensing S.A."/>
            <person name="Riano-Pachon D.M."/>
            <person name="Roberts A.W."/>
            <person name="Sato Y."/>
            <person name="Scheller H.V."/>
            <person name="Schulz B."/>
            <person name="Schulz C."/>
            <person name="Shakirov E.V."/>
            <person name="Shibagaki N."/>
            <person name="Shinohara N."/>
            <person name="Shippen D.E."/>
            <person name="Soerensen I."/>
            <person name="Sotooka R."/>
            <person name="Sugimoto N."/>
            <person name="Sugita M."/>
            <person name="Sumikawa N."/>
            <person name="Tanurdzic M."/>
            <person name="Theissen G."/>
            <person name="Ulvskov P."/>
            <person name="Wakazuki S."/>
            <person name="Weng J.K."/>
            <person name="Willats W.W."/>
            <person name="Wipf D."/>
            <person name="Wolf P.G."/>
            <person name="Yang L."/>
            <person name="Zimmer A.D."/>
            <person name="Zhu Q."/>
            <person name="Mitros T."/>
            <person name="Hellsten U."/>
            <person name="Loque D."/>
            <person name="Otillar R."/>
            <person name="Salamov A."/>
            <person name="Schmutz J."/>
            <person name="Shapiro H."/>
            <person name="Lindquist E."/>
            <person name="Lucas S."/>
            <person name="Rokhsar D."/>
            <person name="Grigoriev I.V."/>
        </authorList>
    </citation>
    <scope>NUCLEOTIDE SEQUENCE [LARGE SCALE GENOMIC DNA]</scope>
</reference>
<evidence type="ECO:0000313" key="2">
    <source>
        <dbReference type="Proteomes" id="UP000001514"/>
    </source>
</evidence>
<accession>D8RZH0</accession>
<protein>
    <recommendedName>
        <fullName evidence="3">Protein kinase domain-containing protein</fullName>
    </recommendedName>
</protein>
<gene>
    <name evidence="1" type="ORF">SELMODRAFT_416500</name>
</gene>
<proteinExistence type="predicted"/>
<dbReference type="Gramene" id="EFJ22298">
    <property type="protein sequence ID" value="EFJ22298"/>
    <property type="gene ID" value="SELMODRAFT_416500"/>
</dbReference>
<dbReference type="InParanoid" id="D8RZH0"/>